<evidence type="ECO:0000256" key="7">
    <source>
        <dbReference type="SAM" id="Phobius"/>
    </source>
</evidence>
<dbReference type="AlphaFoldDB" id="A0A1S3IGM8"/>
<feature type="transmembrane region" description="Helical" evidence="7">
    <location>
        <begin position="127"/>
        <end position="150"/>
    </location>
</feature>
<accession>A0A1S3IGM8</accession>
<proteinExistence type="inferred from homology"/>
<dbReference type="PANTHER" id="PTHR14948:SF25">
    <property type="entry name" value="DUF4190 DOMAIN-CONTAINING PROTEIN"/>
    <property type="match status" value="1"/>
</dbReference>
<feature type="transmembrane region" description="Helical" evidence="7">
    <location>
        <begin position="77"/>
        <end position="97"/>
    </location>
</feature>
<dbReference type="Proteomes" id="UP000085678">
    <property type="component" value="Unplaced"/>
</dbReference>
<keyword evidence="3 7" id="KW-0812">Transmembrane</keyword>
<evidence type="ECO:0000256" key="6">
    <source>
        <dbReference type="SAM" id="MobiDB-lite"/>
    </source>
</evidence>
<evidence type="ECO:0000256" key="4">
    <source>
        <dbReference type="ARBA" id="ARBA00022989"/>
    </source>
</evidence>
<keyword evidence="8" id="KW-1185">Reference proteome</keyword>
<comment type="similarity">
    <text evidence="2">Belongs to the CD225/Dispanin family.</text>
</comment>
<dbReference type="GO" id="GO:0016020">
    <property type="term" value="C:membrane"/>
    <property type="evidence" value="ECO:0007669"/>
    <property type="project" value="UniProtKB-SubCell"/>
</dbReference>
<evidence type="ECO:0000256" key="1">
    <source>
        <dbReference type="ARBA" id="ARBA00004370"/>
    </source>
</evidence>
<dbReference type="STRING" id="7574.A0A1S3IGM8"/>
<evidence type="ECO:0000256" key="5">
    <source>
        <dbReference type="ARBA" id="ARBA00023136"/>
    </source>
</evidence>
<evidence type="ECO:0000313" key="8">
    <source>
        <dbReference type="Proteomes" id="UP000085678"/>
    </source>
</evidence>
<comment type="subcellular location">
    <subcellularLocation>
        <location evidence="1">Membrane</location>
    </subcellularLocation>
</comment>
<dbReference type="PANTHER" id="PTHR14948">
    <property type="entry name" value="NG5"/>
    <property type="match status" value="1"/>
</dbReference>
<sequence>MSNNPDTTANQYDKAKEVPQGQGYPQGGPPAYGQEGAYPPQAQYYPQGQPYGQPITGQPQTVMVVHTPMINPPPDHMIYAIVVTIFCCWPIGIFAIMKALACRDAINRGDITEAQAKSAEARRMSHWALGVGIGFIVLIILFLVIFYAAVLPSLFHSYNEYD</sequence>
<dbReference type="GeneID" id="106164053"/>
<dbReference type="InParanoid" id="A0A1S3IGM8"/>
<evidence type="ECO:0000256" key="3">
    <source>
        <dbReference type="ARBA" id="ARBA00022692"/>
    </source>
</evidence>
<organism evidence="8 9">
    <name type="scientific">Lingula anatina</name>
    <name type="common">Brachiopod</name>
    <name type="synonym">Lingula unguis</name>
    <dbReference type="NCBI Taxonomy" id="7574"/>
    <lineage>
        <taxon>Eukaryota</taxon>
        <taxon>Metazoa</taxon>
        <taxon>Spiralia</taxon>
        <taxon>Lophotrochozoa</taxon>
        <taxon>Brachiopoda</taxon>
        <taxon>Linguliformea</taxon>
        <taxon>Lingulata</taxon>
        <taxon>Lingulida</taxon>
        <taxon>Linguloidea</taxon>
        <taxon>Lingulidae</taxon>
        <taxon>Lingula</taxon>
    </lineage>
</organism>
<dbReference type="Pfam" id="PF04505">
    <property type="entry name" value="CD225"/>
    <property type="match status" value="1"/>
</dbReference>
<evidence type="ECO:0000256" key="2">
    <source>
        <dbReference type="ARBA" id="ARBA00006843"/>
    </source>
</evidence>
<gene>
    <name evidence="9" type="primary">LOC106164053</name>
</gene>
<dbReference type="OrthoDB" id="5989802at2759"/>
<dbReference type="KEGG" id="lak:106164053"/>
<keyword evidence="5 7" id="KW-0472">Membrane</keyword>
<feature type="compositionally biased region" description="Polar residues" evidence="6">
    <location>
        <begin position="1"/>
        <end position="11"/>
    </location>
</feature>
<evidence type="ECO:0000313" key="9">
    <source>
        <dbReference type="RefSeq" id="XP_013397293.1"/>
    </source>
</evidence>
<dbReference type="RefSeq" id="XP_013397293.1">
    <property type="nucleotide sequence ID" value="XM_013541839.1"/>
</dbReference>
<protein>
    <submittedName>
        <fullName evidence="9">Proline-rich transmembrane protein 1</fullName>
    </submittedName>
</protein>
<reference evidence="9" key="1">
    <citation type="submission" date="2025-08" db="UniProtKB">
        <authorList>
            <consortium name="RefSeq"/>
        </authorList>
    </citation>
    <scope>IDENTIFICATION</scope>
    <source>
        <tissue evidence="9">Gonads</tissue>
    </source>
</reference>
<keyword evidence="4 7" id="KW-1133">Transmembrane helix</keyword>
<dbReference type="InterPro" id="IPR051423">
    <property type="entry name" value="CD225/Dispanin"/>
</dbReference>
<feature type="region of interest" description="Disordered" evidence="6">
    <location>
        <begin position="1"/>
        <end position="39"/>
    </location>
</feature>
<name>A0A1S3IGM8_LINAN</name>
<feature type="compositionally biased region" description="Low complexity" evidence="6">
    <location>
        <begin position="19"/>
        <end position="39"/>
    </location>
</feature>
<dbReference type="InterPro" id="IPR007593">
    <property type="entry name" value="CD225/Dispanin_fam"/>
</dbReference>